<reference evidence="2" key="1">
    <citation type="submission" date="2023-07" db="EMBL/GenBank/DDBJ databases">
        <title>draft genome sequence of fig (Ficus carica).</title>
        <authorList>
            <person name="Takahashi T."/>
            <person name="Nishimura K."/>
        </authorList>
    </citation>
    <scope>NUCLEOTIDE SEQUENCE</scope>
</reference>
<organism evidence="2 3">
    <name type="scientific">Ficus carica</name>
    <name type="common">Common fig</name>
    <dbReference type="NCBI Taxonomy" id="3494"/>
    <lineage>
        <taxon>Eukaryota</taxon>
        <taxon>Viridiplantae</taxon>
        <taxon>Streptophyta</taxon>
        <taxon>Embryophyta</taxon>
        <taxon>Tracheophyta</taxon>
        <taxon>Spermatophyta</taxon>
        <taxon>Magnoliopsida</taxon>
        <taxon>eudicotyledons</taxon>
        <taxon>Gunneridae</taxon>
        <taxon>Pentapetalae</taxon>
        <taxon>rosids</taxon>
        <taxon>fabids</taxon>
        <taxon>Rosales</taxon>
        <taxon>Moraceae</taxon>
        <taxon>Ficeae</taxon>
        <taxon>Ficus</taxon>
    </lineage>
</organism>
<accession>A0AA88CSK8</accession>
<dbReference type="Proteomes" id="UP001187192">
    <property type="component" value="Unassembled WGS sequence"/>
</dbReference>
<evidence type="ECO:0000256" key="1">
    <source>
        <dbReference type="SAM" id="MobiDB-lite"/>
    </source>
</evidence>
<feature type="compositionally biased region" description="Low complexity" evidence="1">
    <location>
        <begin position="135"/>
        <end position="150"/>
    </location>
</feature>
<dbReference type="AlphaFoldDB" id="A0AA88CSK8"/>
<feature type="non-terminal residue" evidence="2">
    <location>
        <position position="150"/>
    </location>
</feature>
<feature type="compositionally biased region" description="Low complexity" evidence="1">
    <location>
        <begin position="100"/>
        <end position="124"/>
    </location>
</feature>
<proteinExistence type="predicted"/>
<feature type="region of interest" description="Disordered" evidence="1">
    <location>
        <begin position="95"/>
        <end position="150"/>
    </location>
</feature>
<comment type="caution">
    <text evidence="2">The sequence shown here is derived from an EMBL/GenBank/DDBJ whole genome shotgun (WGS) entry which is preliminary data.</text>
</comment>
<evidence type="ECO:0000313" key="2">
    <source>
        <dbReference type="EMBL" id="GMN28556.1"/>
    </source>
</evidence>
<sequence length="150" mass="16864">MNSFALTLSLICNNYFSFIPVRPDTKLLEILVKDILSRLNHASDDVQKIGIWDGIGKTILHFLLLWYKRVFGASYGGFNINNKSKYRIWNSSVEASTTGRSSSRMSESESSIPRSSRNESISESAINRRSRSKSRSATGRSSSRMSESKS</sequence>
<name>A0AA88CSK8_FICCA</name>
<protein>
    <submittedName>
        <fullName evidence="2">Uncharacterized protein</fullName>
    </submittedName>
</protein>
<evidence type="ECO:0000313" key="3">
    <source>
        <dbReference type="Proteomes" id="UP001187192"/>
    </source>
</evidence>
<dbReference type="EMBL" id="BTGU01000002">
    <property type="protein sequence ID" value="GMN28556.1"/>
    <property type="molecule type" value="Genomic_DNA"/>
</dbReference>
<gene>
    <name evidence="2" type="ORF">TIFTF001_002095</name>
</gene>
<keyword evidence="3" id="KW-1185">Reference proteome</keyword>